<dbReference type="OrthoDB" id="9863077at2"/>
<keyword evidence="2" id="KW-1185">Reference proteome</keyword>
<gene>
    <name evidence="1" type="ORF">EHSB41UT_00144</name>
</gene>
<sequence>MASENIAPEKIGRSVQRVYRHYKKHYDDINTLFTMTGLDVPNSASIPPGQLPGDLLSLKEKADNSLNHLKQHTGNVDELAALDARKLPQQKPDLCAALVKYRKDLDELFSAIQAVRAKAPKPKKKATGKARTKKF</sequence>
<evidence type="ECO:0000313" key="1">
    <source>
        <dbReference type="EMBL" id="SMA32345.1"/>
    </source>
</evidence>
<reference evidence="1 2" key="1">
    <citation type="submission" date="2017-03" db="EMBL/GenBank/DDBJ databases">
        <authorList>
            <person name="Afonso C.L."/>
            <person name="Miller P.J."/>
            <person name="Scott M.A."/>
            <person name="Spackman E."/>
            <person name="Goraichik I."/>
            <person name="Dimitrov K.M."/>
            <person name="Suarez D.L."/>
            <person name="Swayne D.E."/>
        </authorList>
    </citation>
    <scope>NUCLEOTIDE SEQUENCE [LARGE SCALE GENOMIC DNA]</scope>
    <source>
        <strain evidence="1">SB41UT1</strain>
    </source>
</reference>
<name>A0A1X7AE49_9GAMM</name>
<evidence type="ECO:0000313" key="2">
    <source>
        <dbReference type="Proteomes" id="UP000196573"/>
    </source>
</evidence>
<accession>A0A1X7AE49</accession>
<protein>
    <submittedName>
        <fullName evidence="1">Uncharacterized protein</fullName>
    </submittedName>
</protein>
<dbReference type="RefSeq" id="WP_087105915.1">
    <property type="nucleotide sequence ID" value="NZ_CBCSCN010000012.1"/>
</dbReference>
<organism evidence="1 2">
    <name type="scientific">Parendozoicomonas haliclonae</name>
    <dbReference type="NCBI Taxonomy" id="1960125"/>
    <lineage>
        <taxon>Bacteria</taxon>
        <taxon>Pseudomonadati</taxon>
        <taxon>Pseudomonadota</taxon>
        <taxon>Gammaproteobacteria</taxon>
        <taxon>Oceanospirillales</taxon>
        <taxon>Endozoicomonadaceae</taxon>
        <taxon>Parendozoicomonas</taxon>
    </lineage>
</organism>
<proteinExistence type="predicted"/>
<dbReference type="AlphaFoldDB" id="A0A1X7AE49"/>
<dbReference type="Proteomes" id="UP000196573">
    <property type="component" value="Unassembled WGS sequence"/>
</dbReference>
<dbReference type="EMBL" id="FWPT01000001">
    <property type="protein sequence ID" value="SMA32345.1"/>
    <property type="molecule type" value="Genomic_DNA"/>
</dbReference>